<organism evidence="3 4">
    <name type="scientific">Paspalum notatum var. saurae</name>
    <dbReference type="NCBI Taxonomy" id="547442"/>
    <lineage>
        <taxon>Eukaryota</taxon>
        <taxon>Viridiplantae</taxon>
        <taxon>Streptophyta</taxon>
        <taxon>Embryophyta</taxon>
        <taxon>Tracheophyta</taxon>
        <taxon>Spermatophyta</taxon>
        <taxon>Magnoliopsida</taxon>
        <taxon>Liliopsida</taxon>
        <taxon>Poales</taxon>
        <taxon>Poaceae</taxon>
        <taxon>PACMAD clade</taxon>
        <taxon>Panicoideae</taxon>
        <taxon>Andropogonodae</taxon>
        <taxon>Paspaleae</taxon>
        <taxon>Paspalinae</taxon>
        <taxon>Paspalum</taxon>
    </lineage>
</organism>
<dbReference type="PROSITE" id="PS50181">
    <property type="entry name" value="FBOX"/>
    <property type="match status" value="1"/>
</dbReference>
<proteinExistence type="predicted"/>
<evidence type="ECO:0000259" key="2">
    <source>
        <dbReference type="PROSITE" id="PS50181"/>
    </source>
</evidence>
<dbReference type="Gene3D" id="1.20.1280.50">
    <property type="match status" value="1"/>
</dbReference>
<dbReference type="SUPFAM" id="SSF81383">
    <property type="entry name" value="F-box domain"/>
    <property type="match status" value="1"/>
</dbReference>
<evidence type="ECO:0000313" key="3">
    <source>
        <dbReference type="EMBL" id="WVZ69714.1"/>
    </source>
</evidence>
<dbReference type="SMART" id="SM00256">
    <property type="entry name" value="FBOX"/>
    <property type="match status" value="1"/>
</dbReference>
<protein>
    <recommendedName>
        <fullName evidence="2">F-box domain-containing protein</fullName>
    </recommendedName>
</protein>
<name>A0AAQ3TD51_PASNO</name>
<feature type="domain" description="F-box" evidence="2">
    <location>
        <begin position="156"/>
        <end position="204"/>
    </location>
</feature>
<dbReference type="Proteomes" id="UP001341281">
    <property type="component" value="Chromosome 04"/>
</dbReference>
<feature type="compositionally biased region" description="Basic residues" evidence="1">
    <location>
        <begin position="299"/>
        <end position="310"/>
    </location>
</feature>
<keyword evidence="4" id="KW-1185">Reference proteome</keyword>
<evidence type="ECO:0000256" key="1">
    <source>
        <dbReference type="SAM" id="MobiDB-lite"/>
    </source>
</evidence>
<dbReference type="Pfam" id="PF12937">
    <property type="entry name" value="F-box-like"/>
    <property type="match status" value="1"/>
</dbReference>
<dbReference type="InterPro" id="IPR001810">
    <property type="entry name" value="F-box_dom"/>
</dbReference>
<evidence type="ECO:0000313" key="4">
    <source>
        <dbReference type="Proteomes" id="UP001341281"/>
    </source>
</evidence>
<reference evidence="3 4" key="1">
    <citation type="submission" date="2024-02" db="EMBL/GenBank/DDBJ databases">
        <title>High-quality chromosome-scale genome assembly of Pensacola bahiagrass (Paspalum notatum Flugge var. saurae).</title>
        <authorList>
            <person name="Vega J.M."/>
            <person name="Podio M."/>
            <person name="Orjuela J."/>
            <person name="Siena L.A."/>
            <person name="Pessino S.C."/>
            <person name="Combes M.C."/>
            <person name="Mariac C."/>
            <person name="Albertini E."/>
            <person name="Pupilli F."/>
            <person name="Ortiz J.P.A."/>
            <person name="Leblanc O."/>
        </authorList>
    </citation>
    <scope>NUCLEOTIDE SEQUENCE [LARGE SCALE GENOMIC DNA]</scope>
    <source>
        <strain evidence="3">R1</strain>
        <tissue evidence="3">Leaf</tissue>
    </source>
</reference>
<dbReference type="PANTHER" id="PTHR34791">
    <property type="entry name" value="OS02G0272100 PROTEIN"/>
    <property type="match status" value="1"/>
</dbReference>
<dbReference type="PANTHER" id="PTHR34791:SF4">
    <property type="entry name" value="F-BOX DOMAIN CONTAINING PROTEIN"/>
    <property type="match status" value="1"/>
</dbReference>
<accession>A0AAQ3TD51</accession>
<dbReference type="AlphaFoldDB" id="A0AAQ3TD51"/>
<sequence length="329" mass="37100">MATVLQKFLHADQWKDEDIVGRLGMVMHAAFLFAGFQPYGAQPPRGRHLLKRAGEAGSLCLYRWYTAPQLARREGADAVVLMVRARGRDVALLMFPTAGRGDSAYLERLDAGTVAPLLSRALGDTEPWGSRICCALANAACGGLLAELCGRNGLPLPGFMSLPDDIKVEILKRLAGKDLARVELTCRQLRRLVAERDVELWKPLYDGVRPRRLRGIFSTIFFFGWKVEALSWKEKFVEARPPSWDDAMWRPMFFDFYPAASPPIRVYASVSKFIERLQDLPPEEEAEEVSARGESTGGGHRRNDHKKTWHRPGTGAIHSPSSRYRWKHR</sequence>
<feature type="region of interest" description="Disordered" evidence="1">
    <location>
        <begin position="281"/>
        <end position="329"/>
    </location>
</feature>
<gene>
    <name evidence="3" type="ORF">U9M48_018459</name>
</gene>
<dbReference type="InterPro" id="IPR036047">
    <property type="entry name" value="F-box-like_dom_sf"/>
</dbReference>
<dbReference type="EMBL" id="CP144748">
    <property type="protein sequence ID" value="WVZ69714.1"/>
    <property type="molecule type" value="Genomic_DNA"/>
</dbReference>